<feature type="compositionally biased region" description="Polar residues" evidence="5">
    <location>
        <begin position="322"/>
        <end position="335"/>
    </location>
</feature>
<evidence type="ECO:0000256" key="2">
    <source>
        <dbReference type="ARBA" id="ARBA00006081"/>
    </source>
</evidence>
<gene>
    <name evidence="7" type="ORF">RCOM_1417730</name>
</gene>
<keyword evidence="3 4" id="KW-0539">Nucleus</keyword>
<dbReference type="InParanoid" id="B9SYM8"/>
<evidence type="ECO:0000256" key="5">
    <source>
        <dbReference type="SAM" id="MobiDB-lite"/>
    </source>
</evidence>
<evidence type="ECO:0000313" key="7">
    <source>
        <dbReference type="EMBL" id="EEF31311.1"/>
    </source>
</evidence>
<dbReference type="PANTHER" id="PTHR31413:SF15">
    <property type="entry name" value="NINJA-FAMILY PROTEIN"/>
    <property type="match status" value="1"/>
</dbReference>
<feature type="compositionally biased region" description="Low complexity" evidence="5">
    <location>
        <begin position="452"/>
        <end position="468"/>
    </location>
</feature>
<keyword evidence="8" id="KW-1185">Reference proteome</keyword>
<feature type="region of interest" description="Disordered" evidence="5">
    <location>
        <begin position="210"/>
        <end position="233"/>
    </location>
</feature>
<dbReference type="eggNOG" id="ENOG502RY6H">
    <property type="taxonomic scope" value="Eukaryota"/>
</dbReference>
<name>B9SYM8_RICCO</name>
<evidence type="ECO:0000256" key="4">
    <source>
        <dbReference type="RuleBase" id="RU369029"/>
    </source>
</evidence>
<protein>
    <recommendedName>
        <fullName evidence="4">Ninja-family protein</fullName>
    </recommendedName>
    <alternativeName>
        <fullName evidence="4">ABI-binding protein</fullName>
    </alternativeName>
</protein>
<evidence type="ECO:0000256" key="3">
    <source>
        <dbReference type="ARBA" id="ARBA00023242"/>
    </source>
</evidence>
<evidence type="ECO:0000259" key="6">
    <source>
        <dbReference type="Pfam" id="PF16135"/>
    </source>
</evidence>
<dbReference type="AlphaFoldDB" id="B9SYM8"/>
<dbReference type="GO" id="GO:0005634">
    <property type="term" value="C:nucleus"/>
    <property type="evidence" value="ECO:0000318"/>
    <property type="project" value="GO_Central"/>
</dbReference>
<dbReference type="InterPro" id="IPR032308">
    <property type="entry name" value="TDBD"/>
</dbReference>
<dbReference type="STRING" id="3988.B9SYM8"/>
<feature type="compositionally biased region" description="Basic and acidic residues" evidence="5">
    <location>
        <begin position="441"/>
        <end position="451"/>
    </location>
</feature>
<dbReference type="GO" id="GO:0045892">
    <property type="term" value="P:negative regulation of DNA-templated transcription"/>
    <property type="evidence" value="ECO:0000318"/>
    <property type="project" value="GO_Central"/>
</dbReference>
<dbReference type="PANTHER" id="PTHR31413">
    <property type="entry name" value="AFP HOMOLOG 2"/>
    <property type="match status" value="1"/>
</dbReference>
<comment type="subcellular location">
    <subcellularLocation>
        <location evidence="1 4">Nucleus</location>
    </subcellularLocation>
</comment>
<dbReference type="EMBL" id="EQ974254">
    <property type="protein sequence ID" value="EEF31311.1"/>
    <property type="molecule type" value="Genomic_DNA"/>
</dbReference>
<dbReference type="GO" id="GO:0007165">
    <property type="term" value="P:signal transduction"/>
    <property type="evidence" value="ECO:0007669"/>
    <property type="project" value="InterPro"/>
</dbReference>
<feature type="region of interest" description="Disordered" evidence="5">
    <location>
        <begin position="320"/>
        <end position="346"/>
    </location>
</feature>
<sequence>MANYLAKEALHHARESKRSGQFYFLMILFVRGITSNYPNPDMGCVATIRKSSSKHFHYHQMWIRGFHASQSIHYPPFPVPTSRQTTFLNPRVHKGPTPISLRVATYLPPYPKRIHVFRFLCLSHSVQLAALSVEKDGGDSRGQQDLSPRVLLMLPGCQTARIAEHVSVSGAMLAAVVEGINSGMVTKEEGIELELGLSIGGSYRRENGNVLKSGTSMDMGSSEKSGTCIRSSSSPCFGEDAMQELDPKTKREMHALRRKEAKRRKELKKGFCKGYNLNSSQLNNHGEIKINKNIGMWLKAKDFQVSNSDGPECKKIKIEATGSDQNDTSKVNLNLSMDHDDPNGNNNNSAYLPLHYGLPANGFVYPCGNMNVMPCWFTAIAEEGNAVPVFSYGFVPFQAGSNPGHHFGNGYESEHNCSLDGGGNRKVGSNGSPLGTSSTGSDHRSSSHEGDGSSLSRSHSSPSVPEQSQLSGLKANKTRGHSELGATSYLAEPGSVNESTNQVDKLIQSNSNQPSSVAPKEEAKIETEPDPAENHVTTPENPIFIPLMEAKGNMGKPPKPQSENHITPSLPYMPCVSTTGNGPNGKTINGFLYRYTKTEVSIICVCHGSSFSPAEFVQHAGGTDVSHPLRHITVIPSAI</sequence>
<dbReference type="Proteomes" id="UP000008311">
    <property type="component" value="Unassembled WGS sequence"/>
</dbReference>
<feature type="region of interest" description="Disordered" evidence="5">
    <location>
        <begin position="507"/>
        <end position="539"/>
    </location>
</feature>
<feature type="compositionally biased region" description="Polar residues" evidence="5">
    <location>
        <begin position="507"/>
        <end position="516"/>
    </location>
</feature>
<dbReference type="Pfam" id="PF16135">
    <property type="entry name" value="TDBD"/>
    <property type="match status" value="1"/>
</dbReference>
<dbReference type="InterPro" id="IPR031307">
    <property type="entry name" value="Ninja_fam"/>
</dbReference>
<organism evidence="7 8">
    <name type="scientific">Ricinus communis</name>
    <name type="common">Castor bean</name>
    <dbReference type="NCBI Taxonomy" id="3988"/>
    <lineage>
        <taxon>Eukaryota</taxon>
        <taxon>Viridiplantae</taxon>
        <taxon>Streptophyta</taxon>
        <taxon>Embryophyta</taxon>
        <taxon>Tracheophyta</taxon>
        <taxon>Spermatophyta</taxon>
        <taxon>Magnoliopsida</taxon>
        <taxon>eudicotyledons</taxon>
        <taxon>Gunneridae</taxon>
        <taxon>Pentapetalae</taxon>
        <taxon>rosids</taxon>
        <taxon>fabids</taxon>
        <taxon>Malpighiales</taxon>
        <taxon>Euphorbiaceae</taxon>
        <taxon>Acalyphoideae</taxon>
        <taxon>Acalypheae</taxon>
        <taxon>Ricinus</taxon>
    </lineage>
</organism>
<reference evidence="8" key="1">
    <citation type="journal article" date="2010" name="Nat. Biotechnol.">
        <title>Draft genome sequence of the oilseed species Ricinus communis.</title>
        <authorList>
            <person name="Chan A.P."/>
            <person name="Crabtree J."/>
            <person name="Zhao Q."/>
            <person name="Lorenzi H."/>
            <person name="Orvis J."/>
            <person name="Puiu D."/>
            <person name="Melake-Berhan A."/>
            <person name="Jones K.M."/>
            <person name="Redman J."/>
            <person name="Chen G."/>
            <person name="Cahoon E.B."/>
            <person name="Gedil M."/>
            <person name="Stanke M."/>
            <person name="Haas B.J."/>
            <person name="Wortman J.R."/>
            <person name="Fraser-Liggett C.M."/>
            <person name="Ravel J."/>
            <person name="Rabinowicz P.D."/>
        </authorList>
    </citation>
    <scope>NUCLEOTIDE SEQUENCE [LARGE SCALE GENOMIC DNA]</scope>
    <source>
        <strain evidence="8">cv. Hale</strain>
    </source>
</reference>
<proteinExistence type="inferred from homology"/>
<comment type="function">
    <text evidence="4">Acts as a negative regulator of abscisic acid (ABA) response.</text>
</comment>
<feature type="domain" description="Tify" evidence="6">
    <location>
        <begin position="599"/>
        <end position="633"/>
    </location>
</feature>
<evidence type="ECO:0000313" key="8">
    <source>
        <dbReference type="Proteomes" id="UP000008311"/>
    </source>
</evidence>
<evidence type="ECO:0000256" key="1">
    <source>
        <dbReference type="ARBA" id="ARBA00004123"/>
    </source>
</evidence>
<comment type="similarity">
    <text evidence="2 4">Belongs to the Ninja family.</text>
</comment>
<feature type="region of interest" description="Disordered" evidence="5">
    <location>
        <begin position="418"/>
        <end position="476"/>
    </location>
</feature>
<accession>B9SYM8</accession>